<dbReference type="Proteomes" id="UP001519344">
    <property type="component" value="Unassembled WGS sequence"/>
</dbReference>
<protein>
    <recommendedName>
        <fullName evidence="3">Spore germination protein</fullName>
    </recommendedName>
</protein>
<keyword evidence="2" id="KW-1185">Reference proteome</keyword>
<comment type="caution">
    <text evidence="1">The sequence shown here is derived from an EMBL/GenBank/DDBJ whole genome shotgun (WGS) entry which is preliminary data.</text>
</comment>
<gene>
    <name evidence="1" type="ORF">J2Z65_005197</name>
</gene>
<evidence type="ECO:0000313" key="2">
    <source>
        <dbReference type="Proteomes" id="UP001519344"/>
    </source>
</evidence>
<organism evidence="1 2">
    <name type="scientific">Paenibacillus aceris</name>
    <dbReference type="NCBI Taxonomy" id="869555"/>
    <lineage>
        <taxon>Bacteria</taxon>
        <taxon>Bacillati</taxon>
        <taxon>Bacillota</taxon>
        <taxon>Bacilli</taxon>
        <taxon>Bacillales</taxon>
        <taxon>Paenibacillaceae</taxon>
        <taxon>Paenibacillus</taxon>
    </lineage>
</organism>
<evidence type="ECO:0000313" key="1">
    <source>
        <dbReference type="EMBL" id="MBP1965952.1"/>
    </source>
</evidence>
<dbReference type="RefSeq" id="WP_167055669.1">
    <property type="nucleotide sequence ID" value="NZ_JAAOZR010000011.1"/>
</dbReference>
<accession>A0ABS4I4V5</accession>
<sequence>MTTTGVQPLTPYLHENIARIIDQFGESSDIVIRELGIGLSGELPAAIVFTDGLADPAAIHELLDSLILFSGDLRNSDGSVLSDIPGALERYPFKLIHDRKCHYLFVADNEKDPRAISLRSCGILCLYLRQADGCAVQAAVPVHFAV</sequence>
<name>A0ABS4I4V5_9BACL</name>
<dbReference type="EMBL" id="JAGGKV010000017">
    <property type="protein sequence ID" value="MBP1965952.1"/>
    <property type="molecule type" value="Genomic_DNA"/>
</dbReference>
<reference evidence="1 2" key="1">
    <citation type="submission" date="2021-03" db="EMBL/GenBank/DDBJ databases">
        <title>Genomic Encyclopedia of Type Strains, Phase IV (KMG-IV): sequencing the most valuable type-strain genomes for metagenomic binning, comparative biology and taxonomic classification.</title>
        <authorList>
            <person name="Goeker M."/>
        </authorList>
    </citation>
    <scope>NUCLEOTIDE SEQUENCE [LARGE SCALE GENOMIC DNA]</scope>
    <source>
        <strain evidence="1 2">DSM 24950</strain>
    </source>
</reference>
<proteinExistence type="predicted"/>
<evidence type="ECO:0008006" key="3">
    <source>
        <dbReference type="Google" id="ProtNLM"/>
    </source>
</evidence>